<accession>A0A8K0WJJ9</accession>
<feature type="transmembrane region" description="Helical" evidence="1">
    <location>
        <begin position="89"/>
        <end position="110"/>
    </location>
</feature>
<keyword evidence="1" id="KW-0812">Transmembrane</keyword>
<dbReference type="PANTHER" id="PTHR35179">
    <property type="entry name" value="PROTEIN CBG02620"/>
    <property type="match status" value="1"/>
</dbReference>
<feature type="transmembrane region" description="Helical" evidence="1">
    <location>
        <begin position="130"/>
        <end position="148"/>
    </location>
</feature>
<dbReference type="OrthoDB" id="3205825at2759"/>
<sequence length="324" mass="36788">MPGTFVPTDFVRDYPDREELAVVAVVWGVSLGFSIAAVIRAASQTYTHFRRTRKVTAYIAFVWLELISSTIIGGTAWGYIRGTIPPSFWYFAGTILMWCFQTHCILQIIINRIALISIKKAIISRLKWGVFIFVLLINISVACIWIPSRLQISQTYHDINNIWDRIEKVLLAIVDVGLNGYFIYLVRSTLISYGLTKYTVLYYFNIGMIIVSLSMDILIIGTMSLGNSFIYVFFHPLAYLVKLHIELYMAELIAKIVKAVGPNEVNSERLGVVSRPESWNPNIASPPQLAQSRRSLFRRSQLGGEFETSLDVMKQRNKGRPCEG</sequence>
<feature type="transmembrane region" description="Helical" evidence="1">
    <location>
        <begin position="168"/>
        <end position="186"/>
    </location>
</feature>
<proteinExistence type="predicted"/>
<feature type="transmembrane region" description="Helical" evidence="1">
    <location>
        <begin position="198"/>
        <end position="222"/>
    </location>
</feature>
<gene>
    <name evidence="2" type="ORF">B0I35DRAFT_484742</name>
</gene>
<organism evidence="2 3">
    <name type="scientific">Stachybotrys elegans</name>
    <dbReference type="NCBI Taxonomy" id="80388"/>
    <lineage>
        <taxon>Eukaryota</taxon>
        <taxon>Fungi</taxon>
        <taxon>Dikarya</taxon>
        <taxon>Ascomycota</taxon>
        <taxon>Pezizomycotina</taxon>
        <taxon>Sordariomycetes</taxon>
        <taxon>Hypocreomycetidae</taxon>
        <taxon>Hypocreales</taxon>
        <taxon>Stachybotryaceae</taxon>
        <taxon>Stachybotrys</taxon>
    </lineage>
</organism>
<dbReference type="AlphaFoldDB" id="A0A8K0WJJ9"/>
<keyword evidence="3" id="KW-1185">Reference proteome</keyword>
<dbReference type="Proteomes" id="UP000813444">
    <property type="component" value="Unassembled WGS sequence"/>
</dbReference>
<evidence type="ECO:0000313" key="2">
    <source>
        <dbReference type="EMBL" id="KAH7304070.1"/>
    </source>
</evidence>
<dbReference type="PANTHER" id="PTHR35179:SF1">
    <property type="entry name" value="INTEGRAL MEMBRANE PROTEIN"/>
    <property type="match status" value="1"/>
</dbReference>
<evidence type="ECO:0008006" key="4">
    <source>
        <dbReference type="Google" id="ProtNLM"/>
    </source>
</evidence>
<reference evidence="2" key="1">
    <citation type="journal article" date="2021" name="Nat. Commun.">
        <title>Genetic determinants of endophytism in the Arabidopsis root mycobiome.</title>
        <authorList>
            <person name="Mesny F."/>
            <person name="Miyauchi S."/>
            <person name="Thiergart T."/>
            <person name="Pickel B."/>
            <person name="Atanasova L."/>
            <person name="Karlsson M."/>
            <person name="Huettel B."/>
            <person name="Barry K.W."/>
            <person name="Haridas S."/>
            <person name="Chen C."/>
            <person name="Bauer D."/>
            <person name="Andreopoulos W."/>
            <person name="Pangilinan J."/>
            <person name="LaButti K."/>
            <person name="Riley R."/>
            <person name="Lipzen A."/>
            <person name="Clum A."/>
            <person name="Drula E."/>
            <person name="Henrissat B."/>
            <person name="Kohler A."/>
            <person name="Grigoriev I.V."/>
            <person name="Martin F.M."/>
            <person name="Hacquard S."/>
        </authorList>
    </citation>
    <scope>NUCLEOTIDE SEQUENCE</scope>
    <source>
        <strain evidence="2">MPI-CAGE-CH-0235</strain>
    </source>
</reference>
<comment type="caution">
    <text evidence="2">The sequence shown here is derived from an EMBL/GenBank/DDBJ whole genome shotgun (WGS) entry which is preliminary data.</text>
</comment>
<evidence type="ECO:0000256" key="1">
    <source>
        <dbReference type="SAM" id="Phobius"/>
    </source>
</evidence>
<evidence type="ECO:0000313" key="3">
    <source>
        <dbReference type="Proteomes" id="UP000813444"/>
    </source>
</evidence>
<feature type="transmembrane region" description="Helical" evidence="1">
    <location>
        <begin position="20"/>
        <end position="43"/>
    </location>
</feature>
<feature type="transmembrane region" description="Helical" evidence="1">
    <location>
        <begin position="55"/>
        <end position="77"/>
    </location>
</feature>
<protein>
    <recommendedName>
        <fullName evidence="4">Integral membrane protein</fullName>
    </recommendedName>
</protein>
<name>A0A8K0WJJ9_9HYPO</name>
<keyword evidence="1" id="KW-0472">Membrane</keyword>
<dbReference type="EMBL" id="JAGPNK010000026">
    <property type="protein sequence ID" value="KAH7304070.1"/>
    <property type="molecule type" value="Genomic_DNA"/>
</dbReference>
<keyword evidence="1" id="KW-1133">Transmembrane helix</keyword>